<evidence type="ECO:0008006" key="3">
    <source>
        <dbReference type="Google" id="ProtNLM"/>
    </source>
</evidence>
<dbReference type="InParanoid" id="A0A163DMS1"/>
<name>A0A163DMS1_PHYB8</name>
<dbReference type="OrthoDB" id="2430203at2759"/>
<dbReference type="Proteomes" id="UP000077315">
    <property type="component" value="Unassembled WGS sequence"/>
</dbReference>
<proteinExistence type="predicted"/>
<sequence length="294" mass="34841">MPFPFVWMLHMLSLEKLMNFYIPFLFVTKKLVEDDLLLSCKLLLIATLQKYMQFRPLSLPHRFNSASFMSLKHGTESCLTLLRFQVLCLLRLIFFKLKTVFMKRSRNKRLDKLVFILVHDAEYYLTQEYKRVMSNNRAMSSFTRQQRIREIEAEEVDDDARETMIVASVSAEDSSWQVQSFVDENTAYVVEVTDRLIMKCTCFDFERRQKLCNYMYLLKMHTAFSLHFSTTPLNLTYEHNVILIPQPITTNNRSSLFFDQCIQTNQTLHQSHQDLATLAQYTTDNKAKHIYDIQ</sequence>
<dbReference type="AlphaFoldDB" id="A0A163DMS1"/>
<dbReference type="RefSeq" id="XP_018290440.1">
    <property type="nucleotide sequence ID" value="XM_018441481.1"/>
</dbReference>
<dbReference type="STRING" id="763407.A0A163DMS1"/>
<gene>
    <name evidence="1" type="ORF">PHYBLDRAFT_65555</name>
</gene>
<dbReference type="EMBL" id="KV440983">
    <property type="protein sequence ID" value="OAD72400.1"/>
    <property type="molecule type" value="Genomic_DNA"/>
</dbReference>
<evidence type="ECO:0000313" key="1">
    <source>
        <dbReference type="EMBL" id="OAD72400.1"/>
    </source>
</evidence>
<evidence type="ECO:0000313" key="2">
    <source>
        <dbReference type="Proteomes" id="UP000077315"/>
    </source>
</evidence>
<accession>A0A163DMS1</accession>
<reference evidence="2" key="1">
    <citation type="submission" date="2015-06" db="EMBL/GenBank/DDBJ databases">
        <title>Expansion of signal transduction pathways in fungi by whole-genome duplication.</title>
        <authorList>
            <consortium name="DOE Joint Genome Institute"/>
            <person name="Corrochano L.M."/>
            <person name="Kuo A."/>
            <person name="Marcet-Houben M."/>
            <person name="Polaino S."/>
            <person name="Salamov A."/>
            <person name="Villalobos J.M."/>
            <person name="Alvarez M.I."/>
            <person name="Avalos J."/>
            <person name="Benito E.P."/>
            <person name="Benoit I."/>
            <person name="Burger G."/>
            <person name="Camino L.P."/>
            <person name="Canovas D."/>
            <person name="Cerda-Olmedo E."/>
            <person name="Cheng J.-F."/>
            <person name="Dominguez A."/>
            <person name="Elias M."/>
            <person name="Eslava A.P."/>
            <person name="Glaser F."/>
            <person name="Grimwood J."/>
            <person name="Gutierrez G."/>
            <person name="Heitman J."/>
            <person name="Henrissat B."/>
            <person name="Iturriaga E.A."/>
            <person name="Lang B.F."/>
            <person name="Lavin J.L."/>
            <person name="Lee S."/>
            <person name="Li W."/>
            <person name="Lindquist E."/>
            <person name="Lopez-Garcia S."/>
            <person name="Luque E.M."/>
            <person name="Marcos A.T."/>
            <person name="Martin J."/>
            <person name="McCluskey K."/>
            <person name="Medina H.R."/>
            <person name="Miralles-Duran A."/>
            <person name="Miyazaki A."/>
            <person name="Munoz-Torres E."/>
            <person name="Oguiza J.A."/>
            <person name="Ohm R."/>
            <person name="Olmedo M."/>
            <person name="Orejas M."/>
            <person name="Ortiz-Castellanos L."/>
            <person name="Pisabarro A.G."/>
            <person name="Rodriguez-Romero J."/>
            <person name="Ruiz-Herrera J."/>
            <person name="Ruiz-Vazquez R."/>
            <person name="Sanz C."/>
            <person name="Schackwitz W."/>
            <person name="Schmutz J."/>
            <person name="Shahriari M."/>
            <person name="Shelest E."/>
            <person name="Silva-Franco F."/>
            <person name="Soanes D."/>
            <person name="Syed K."/>
            <person name="Tagua V.G."/>
            <person name="Talbot N.J."/>
            <person name="Thon M."/>
            <person name="De vries R.P."/>
            <person name="Wiebenga A."/>
            <person name="Yadav J.S."/>
            <person name="Braun E.L."/>
            <person name="Baker S."/>
            <person name="Garre V."/>
            <person name="Horwitz B."/>
            <person name="Torres-Martinez S."/>
            <person name="Idnurm A."/>
            <person name="Herrera-Estrella A."/>
            <person name="Gabaldon T."/>
            <person name="Grigoriev I.V."/>
        </authorList>
    </citation>
    <scope>NUCLEOTIDE SEQUENCE [LARGE SCALE GENOMIC DNA]</scope>
    <source>
        <strain evidence="2">NRRL 1555(-)</strain>
    </source>
</reference>
<keyword evidence="2" id="KW-1185">Reference proteome</keyword>
<protein>
    <recommendedName>
        <fullName evidence="3">SWIM-type domain-containing protein</fullName>
    </recommendedName>
</protein>
<dbReference type="VEuPathDB" id="FungiDB:PHYBLDRAFT_65555"/>
<organism evidence="1 2">
    <name type="scientific">Phycomyces blakesleeanus (strain ATCC 8743b / DSM 1359 / FGSC 10004 / NBRC 33097 / NRRL 1555)</name>
    <dbReference type="NCBI Taxonomy" id="763407"/>
    <lineage>
        <taxon>Eukaryota</taxon>
        <taxon>Fungi</taxon>
        <taxon>Fungi incertae sedis</taxon>
        <taxon>Mucoromycota</taxon>
        <taxon>Mucoromycotina</taxon>
        <taxon>Mucoromycetes</taxon>
        <taxon>Mucorales</taxon>
        <taxon>Phycomycetaceae</taxon>
        <taxon>Phycomyces</taxon>
    </lineage>
</organism>
<dbReference type="GeneID" id="29002387"/>